<comment type="caution">
    <text evidence="2">The sequence shown here is derived from an EMBL/GenBank/DDBJ whole genome shotgun (WGS) entry which is preliminary data.</text>
</comment>
<sequence length="383" mass="42844">MVSLDILPAETLLTIAQYLGGAYLRGRVDRTLLFRNWHSVTQSVVWEDVGLSIGNLEGLLVAPNDIQKFIRSRVKHLLISGSCFVPPESEHRTDDYHITQSDRLETCYKAKLRAQNIARNTELCRSFTLFSNSLPQMSKLKTFHLELFSGSAIYTETDNIWTPTLRKLITSLPRTITNLTIDKFGQTSKYVAKGKNPHAVCHVLKQDVLPALKHLRLRSHCVCPELFDIARIGIHSNLETMALALNANDPLLEIVHHTRCCTEPQQPSQRLYLQVLEAAEKAVPVCFPKLRTLRVLSFDIRDLTFYSNDVVSGEKRGLPSGVGWDNWDLDLESGGPVEETPDEEAYLGDGEVEDGDDDGEGAGLDGIELLPETTLTINIHDVS</sequence>
<evidence type="ECO:0000313" key="3">
    <source>
        <dbReference type="Proteomes" id="UP001285354"/>
    </source>
</evidence>
<evidence type="ECO:0008006" key="4">
    <source>
        <dbReference type="Google" id="ProtNLM"/>
    </source>
</evidence>
<dbReference type="EMBL" id="JAUBYV010000001">
    <property type="protein sequence ID" value="KAK2630079.1"/>
    <property type="molecule type" value="Genomic_DNA"/>
</dbReference>
<dbReference type="AlphaFoldDB" id="A0AAD9WHX1"/>
<evidence type="ECO:0000313" key="2">
    <source>
        <dbReference type="EMBL" id="KAK2630079.1"/>
    </source>
</evidence>
<dbReference type="Proteomes" id="UP001285354">
    <property type="component" value="Unassembled WGS sequence"/>
</dbReference>
<gene>
    <name evidence="2" type="ORF">QTJ16_000899</name>
</gene>
<reference evidence="2" key="1">
    <citation type="submission" date="2023-06" db="EMBL/GenBank/DDBJ databases">
        <title>Draft genome of Marssonina rosae.</title>
        <authorList>
            <person name="Cheng Q."/>
        </authorList>
    </citation>
    <scope>NUCLEOTIDE SEQUENCE</scope>
    <source>
        <strain evidence="2">R4</strain>
    </source>
</reference>
<protein>
    <recommendedName>
        <fullName evidence="4">F-box domain-containing protein</fullName>
    </recommendedName>
</protein>
<proteinExistence type="predicted"/>
<evidence type="ECO:0000256" key="1">
    <source>
        <dbReference type="SAM" id="MobiDB-lite"/>
    </source>
</evidence>
<organism evidence="2 3">
    <name type="scientific">Diplocarpon rosae</name>
    <dbReference type="NCBI Taxonomy" id="946125"/>
    <lineage>
        <taxon>Eukaryota</taxon>
        <taxon>Fungi</taxon>
        <taxon>Dikarya</taxon>
        <taxon>Ascomycota</taxon>
        <taxon>Pezizomycotina</taxon>
        <taxon>Leotiomycetes</taxon>
        <taxon>Helotiales</taxon>
        <taxon>Drepanopezizaceae</taxon>
        <taxon>Diplocarpon</taxon>
    </lineage>
</organism>
<feature type="region of interest" description="Disordered" evidence="1">
    <location>
        <begin position="334"/>
        <end position="364"/>
    </location>
</feature>
<name>A0AAD9WHX1_9HELO</name>
<feature type="compositionally biased region" description="Acidic residues" evidence="1">
    <location>
        <begin position="339"/>
        <end position="360"/>
    </location>
</feature>
<keyword evidence="3" id="KW-1185">Reference proteome</keyword>
<accession>A0AAD9WHX1</accession>